<comment type="caution">
    <text evidence="2">The sequence shown here is derived from an EMBL/GenBank/DDBJ whole genome shotgun (WGS) entry which is preliminary data.</text>
</comment>
<dbReference type="PANTHER" id="PTHR43591:SF10">
    <property type="entry name" value="ABC TRANSMEMBRANE TYPE-1 DOMAIN-CONTAINING PROTEIN-RELATED"/>
    <property type="match status" value="1"/>
</dbReference>
<keyword evidence="2" id="KW-0808">Transferase</keyword>
<evidence type="ECO:0000313" key="3">
    <source>
        <dbReference type="Proteomes" id="UP000736672"/>
    </source>
</evidence>
<evidence type="ECO:0000256" key="1">
    <source>
        <dbReference type="ARBA" id="ARBA00038158"/>
    </source>
</evidence>
<dbReference type="Proteomes" id="UP000736672">
    <property type="component" value="Unassembled WGS sequence"/>
</dbReference>
<evidence type="ECO:0000313" key="2">
    <source>
        <dbReference type="EMBL" id="KAH7268604.1"/>
    </source>
</evidence>
<dbReference type="OrthoDB" id="2013972at2759"/>
<name>A0A9P9KU65_FUSSL</name>
<dbReference type="InterPro" id="IPR029063">
    <property type="entry name" value="SAM-dependent_MTases_sf"/>
</dbReference>
<dbReference type="GO" id="GO:0032259">
    <property type="term" value="P:methylation"/>
    <property type="evidence" value="ECO:0007669"/>
    <property type="project" value="UniProtKB-KW"/>
</dbReference>
<sequence>MGSLFTSAAGISTRYRDSSQDDDELAESTTSISDSVLQYRTIHGRTYHSERGNAQYWGSNDEQQNESMGINHHLLTLAIGDKLHLAPLKKDIERAVDIGTGTGIWAIDFADEHPGCKVIGTDISPIQPGWVPPNLEFHIDDCTQEWTFSPNSLDYVHMRYLTGSIIDWRALFREAFRCCKPGGYIESLESAPWLESDDGTVTDKTAMSQWGKLFVQGGLKIGRSFTLVDDEEQRKGMEAAGFVDIQEFNIKVPLGDWPKDSKLKEMGRFSRATLEQDTEGYVLYMATSEGWSREEVSVYAARLRREMRNSKIHAYFRMKVVWGKKPE</sequence>
<protein>
    <submittedName>
        <fullName evidence="2">S-adenosyl-L-methionine-dependent methyltransferase</fullName>
    </submittedName>
</protein>
<keyword evidence="3" id="KW-1185">Reference proteome</keyword>
<dbReference type="Pfam" id="PF13489">
    <property type="entry name" value="Methyltransf_23"/>
    <property type="match status" value="1"/>
</dbReference>
<dbReference type="EMBL" id="JAGTJS010000005">
    <property type="protein sequence ID" value="KAH7268604.1"/>
    <property type="molecule type" value="Genomic_DNA"/>
</dbReference>
<dbReference type="Gene3D" id="3.40.50.150">
    <property type="entry name" value="Vaccinia Virus protein VP39"/>
    <property type="match status" value="1"/>
</dbReference>
<accession>A0A9P9KU65</accession>
<dbReference type="SUPFAM" id="SSF53335">
    <property type="entry name" value="S-adenosyl-L-methionine-dependent methyltransferases"/>
    <property type="match status" value="1"/>
</dbReference>
<keyword evidence="2" id="KW-0489">Methyltransferase</keyword>
<dbReference type="GO" id="GO:0008168">
    <property type="term" value="F:methyltransferase activity"/>
    <property type="evidence" value="ECO:0007669"/>
    <property type="project" value="UniProtKB-KW"/>
</dbReference>
<dbReference type="PANTHER" id="PTHR43591">
    <property type="entry name" value="METHYLTRANSFERASE"/>
    <property type="match status" value="1"/>
</dbReference>
<comment type="similarity">
    <text evidence="1">Belongs to the methyltransferase superfamily. LaeA methyltransferase family.</text>
</comment>
<gene>
    <name evidence="2" type="ORF">B0J15DRAFT_533902</name>
</gene>
<organism evidence="2 3">
    <name type="scientific">Fusarium solani</name>
    <name type="common">Filamentous fungus</name>
    <dbReference type="NCBI Taxonomy" id="169388"/>
    <lineage>
        <taxon>Eukaryota</taxon>
        <taxon>Fungi</taxon>
        <taxon>Dikarya</taxon>
        <taxon>Ascomycota</taxon>
        <taxon>Pezizomycotina</taxon>
        <taxon>Sordariomycetes</taxon>
        <taxon>Hypocreomycetidae</taxon>
        <taxon>Hypocreales</taxon>
        <taxon>Nectriaceae</taxon>
        <taxon>Fusarium</taxon>
        <taxon>Fusarium solani species complex</taxon>
    </lineage>
</organism>
<reference evidence="2" key="1">
    <citation type="journal article" date="2021" name="Nat. Commun.">
        <title>Genetic determinants of endophytism in the Arabidopsis root mycobiome.</title>
        <authorList>
            <person name="Mesny F."/>
            <person name="Miyauchi S."/>
            <person name="Thiergart T."/>
            <person name="Pickel B."/>
            <person name="Atanasova L."/>
            <person name="Karlsson M."/>
            <person name="Huettel B."/>
            <person name="Barry K.W."/>
            <person name="Haridas S."/>
            <person name="Chen C."/>
            <person name="Bauer D."/>
            <person name="Andreopoulos W."/>
            <person name="Pangilinan J."/>
            <person name="LaButti K."/>
            <person name="Riley R."/>
            <person name="Lipzen A."/>
            <person name="Clum A."/>
            <person name="Drula E."/>
            <person name="Henrissat B."/>
            <person name="Kohler A."/>
            <person name="Grigoriev I.V."/>
            <person name="Martin F.M."/>
            <person name="Hacquard S."/>
        </authorList>
    </citation>
    <scope>NUCLEOTIDE SEQUENCE</scope>
    <source>
        <strain evidence="2">FSSC 5 MPI-SDFR-AT-0091</strain>
    </source>
</reference>
<proteinExistence type="inferred from homology"/>
<dbReference type="CDD" id="cd02440">
    <property type="entry name" value="AdoMet_MTases"/>
    <property type="match status" value="1"/>
</dbReference>
<dbReference type="AlphaFoldDB" id="A0A9P9KU65"/>